<proteinExistence type="predicted"/>
<sequence>MTETQPASNFRCPKFKINSYPPHYSAFCRNYPVVAGQFTFDLSSLKNSKASLKSIEIGLKGHVRVGYSETRYSKIKKTVEKHTENHILFDQSKIVYDGSANVESSGVDGMLQSEFRFVFPSDKKLPSTFSYKSECSTTLNHVLVMYYLYAKLSLVVDETRTLPLSSQNLPENFQVH</sequence>
<organism evidence="1 2">
    <name type="scientific">Ambrosiozyma monospora</name>
    <name type="common">Yeast</name>
    <name type="synonym">Endomycopsis monosporus</name>
    <dbReference type="NCBI Taxonomy" id="43982"/>
    <lineage>
        <taxon>Eukaryota</taxon>
        <taxon>Fungi</taxon>
        <taxon>Dikarya</taxon>
        <taxon>Ascomycota</taxon>
        <taxon>Saccharomycotina</taxon>
        <taxon>Pichiomycetes</taxon>
        <taxon>Pichiales</taxon>
        <taxon>Pichiaceae</taxon>
        <taxon>Ambrosiozyma</taxon>
    </lineage>
</organism>
<accession>A0ACB5SSK8</accession>
<name>A0ACB5SSK8_AMBMO</name>
<dbReference type="Proteomes" id="UP001165064">
    <property type="component" value="Unassembled WGS sequence"/>
</dbReference>
<keyword evidence="2" id="KW-1185">Reference proteome</keyword>
<reference evidence="1" key="1">
    <citation type="submission" date="2023-04" db="EMBL/GenBank/DDBJ databases">
        <title>Ambrosiozyma monospora NBRC 10751.</title>
        <authorList>
            <person name="Ichikawa N."/>
            <person name="Sato H."/>
            <person name="Tonouchi N."/>
        </authorList>
    </citation>
    <scope>NUCLEOTIDE SEQUENCE</scope>
    <source>
        <strain evidence="1">NBRC 10751</strain>
    </source>
</reference>
<protein>
    <submittedName>
        <fullName evidence="1">Unnamed protein product</fullName>
    </submittedName>
</protein>
<comment type="caution">
    <text evidence="1">The sequence shown here is derived from an EMBL/GenBank/DDBJ whole genome shotgun (WGS) entry which is preliminary data.</text>
</comment>
<dbReference type="EMBL" id="BSXS01000250">
    <property type="protein sequence ID" value="GME71643.1"/>
    <property type="molecule type" value="Genomic_DNA"/>
</dbReference>
<gene>
    <name evidence="1" type="ORF">Amon02_000065800</name>
</gene>
<evidence type="ECO:0000313" key="2">
    <source>
        <dbReference type="Proteomes" id="UP001165064"/>
    </source>
</evidence>
<evidence type="ECO:0000313" key="1">
    <source>
        <dbReference type="EMBL" id="GME71643.1"/>
    </source>
</evidence>